<name>A0ABD1ZB01_9MARC</name>
<proteinExistence type="predicted"/>
<dbReference type="AlphaFoldDB" id="A0ABD1ZB01"/>
<keyword evidence="4" id="KW-1185">Reference proteome</keyword>
<feature type="region of interest" description="Disordered" evidence="1">
    <location>
        <begin position="97"/>
        <end position="140"/>
    </location>
</feature>
<keyword evidence="2" id="KW-0732">Signal</keyword>
<feature type="chain" id="PRO_5044793669" evidence="2">
    <location>
        <begin position="18"/>
        <end position="140"/>
    </location>
</feature>
<feature type="signal peptide" evidence="2">
    <location>
        <begin position="1"/>
        <end position="17"/>
    </location>
</feature>
<reference evidence="3 4" key="1">
    <citation type="submission" date="2024-09" db="EMBL/GenBank/DDBJ databases">
        <title>Chromosome-scale assembly of Riccia fluitans.</title>
        <authorList>
            <person name="Paukszto L."/>
            <person name="Sawicki J."/>
            <person name="Karawczyk K."/>
            <person name="Piernik-Szablinska J."/>
            <person name="Szczecinska M."/>
            <person name="Mazdziarz M."/>
        </authorList>
    </citation>
    <scope>NUCLEOTIDE SEQUENCE [LARGE SCALE GENOMIC DNA]</scope>
    <source>
        <strain evidence="3">Rf_01</strain>
        <tissue evidence="3">Aerial parts of the thallus</tissue>
    </source>
</reference>
<dbReference type="EMBL" id="JBHFFA010000002">
    <property type="protein sequence ID" value="KAL2644903.1"/>
    <property type="molecule type" value="Genomic_DNA"/>
</dbReference>
<feature type="compositionally biased region" description="Polar residues" evidence="1">
    <location>
        <begin position="131"/>
        <end position="140"/>
    </location>
</feature>
<evidence type="ECO:0000256" key="2">
    <source>
        <dbReference type="SAM" id="SignalP"/>
    </source>
</evidence>
<organism evidence="3 4">
    <name type="scientific">Riccia fluitans</name>
    <dbReference type="NCBI Taxonomy" id="41844"/>
    <lineage>
        <taxon>Eukaryota</taxon>
        <taxon>Viridiplantae</taxon>
        <taxon>Streptophyta</taxon>
        <taxon>Embryophyta</taxon>
        <taxon>Marchantiophyta</taxon>
        <taxon>Marchantiopsida</taxon>
        <taxon>Marchantiidae</taxon>
        <taxon>Marchantiales</taxon>
        <taxon>Ricciaceae</taxon>
        <taxon>Riccia</taxon>
    </lineage>
</organism>
<protein>
    <submittedName>
        <fullName evidence="3">Uncharacterized protein</fullName>
    </submittedName>
</protein>
<sequence>MIKVSLLLLWSGQQCLALTTYMQNSDVKALDMFDSDDDYHPSLPSSNTQFSEYFPMPPTLWNSSYNVEFFREDDYFLEPPSSKSVLDGVTIVMDDEYVSEPPPVPKMNYSSLKDKEDEEYDPEPPIYPKFNYSSEDNQDQ</sequence>
<accession>A0ABD1ZB01</accession>
<evidence type="ECO:0000256" key="1">
    <source>
        <dbReference type="SAM" id="MobiDB-lite"/>
    </source>
</evidence>
<evidence type="ECO:0000313" key="4">
    <source>
        <dbReference type="Proteomes" id="UP001605036"/>
    </source>
</evidence>
<gene>
    <name evidence="3" type="ORF">R1flu_012490</name>
</gene>
<evidence type="ECO:0000313" key="3">
    <source>
        <dbReference type="EMBL" id="KAL2644903.1"/>
    </source>
</evidence>
<dbReference type="Proteomes" id="UP001605036">
    <property type="component" value="Unassembled WGS sequence"/>
</dbReference>
<comment type="caution">
    <text evidence="3">The sequence shown here is derived from an EMBL/GenBank/DDBJ whole genome shotgun (WGS) entry which is preliminary data.</text>
</comment>